<sequence length="287" mass="32263">MDSVDTLAAMVFGRQLTDAFLLVPFTVLCFDHLLTLEHEINYVWRKPKRLSFFLFIVLRYMSLLSSIAMVILRLGPVPLKSISCQEIFVGNCVLLILQCVLVGNILGLRVYAIYNFSKRVLLFLVTVGVITTALAAWSISGDWIDTTQMSSRGFHVFKTSAIRMAGAWDAQLFCDVTVFVFTVVRSYNQPIRFPGSILTYLLCDGTLYFAAFALVNLANILMFYLGDPYIASSLSWFTSTLSATMASRLMLHLHRATDLGVLTHVETSIHFNHVHSDEESTMAEQTE</sequence>
<name>A0AAD7AMP7_9AGAR</name>
<accession>A0AAD7AMP7</accession>
<feature type="transmembrane region" description="Helical" evidence="1">
    <location>
        <begin position="52"/>
        <end position="75"/>
    </location>
</feature>
<feature type="transmembrane region" description="Helical" evidence="1">
    <location>
        <begin position="20"/>
        <end position="40"/>
    </location>
</feature>
<dbReference type="Proteomes" id="UP001218218">
    <property type="component" value="Unassembled WGS sequence"/>
</dbReference>
<proteinExistence type="predicted"/>
<keyword evidence="1" id="KW-0812">Transmembrane</keyword>
<dbReference type="InterPro" id="IPR045340">
    <property type="entry name" value="DUF6533"/>
</dbReference>
<organism evidence="3 4">
    <name type="scientific">Mycena albidolilacea</name>
    <dbReference type="NCBI Taxonomy" id="1033008"/>
    <lineage>
        <taxon>Eukaryota</taxon>
        <taxon>Fungi</taxon>
        <taxon>Dikarya</taxon>
        <taxon>Basidiomycota</taxon>
        <taxon>Agaricomycotina</taxon>
        <taxon>Agaricomycetes</taxon>
        <taxon>Agaricomycetidae</taxon>
        <taxon>Agaricales</taxon>
        <taxon>Marasmiineae</taxon>
        <taxon>Mycenaceae</taxon>
        <taxon>Mycena</taxon>
    </lineage>
</organism>
<keyword evidence="1" id="KW-1133">Transmembrane helix</keyword>
<evidence type="ECO:0000256" key="1">
    <source>
        <dbReference type="SAM" id="Phobius"/>
    </source>
</evidence>
<evidence type="ECO:0000313" key="4">
    <source>
        <dbReference type="Proteomes" id="UP001218218"/>
    </source>
</evidence>
<protein>
    <recommendedName>
        <fullName evidence="2">DUF6533 domain-containing protein</fullName>
    </recommendedName>
</protein>
<reference evidence="3" key="1">
    <citation type="submission" date="2023-03" db="EMBL/GenBank/DDBJ databases">
        <title>Massive genome expansion in bonnet fungi (Mycena s.s.) driven by repeated elements and novel gene families across ecological guilds.</title>
        <authorList>
            <consortium name="Lawrence Berkeley National Laboratory"/>
            <person name="Harder C.B."/>
            <person name="Miyauchi S."/>
            <person name="Viragh M."/>
            <person name="Kuo A."/>
            <person name="Thoen E."/>
            <person name="Andreopoulos B."/>
            <person name="Lu D."/>
            <person name="Skrede I."/>
            <person name="Drula E."/>
            <person name="Henrissat B."/>
            <person name="Morin E."/>
            <person name="Kohler A."/>
            <person name="Barry K."/>
            <person name="LaButti K."/>
            <person name="Morin E."/>
            <person name="Salamov A."/>
            <person name="Lipzen A."/>
            <person name="Mereny Z."/>
            <person name="Hegedus B."/>
            <person name="Baldrian P."/>
            <person name="Stursova M."/>
            <person name="Weitz H."/>
            <person name="Taylor A."/>
            <person name="Grigoriev I.V."/>
            <person name="Nagy L.G."/>
            <person name="Martin F."/>
            <person name="Kauserud H."/>
        </authorList>
    </citation>
    <scope>NUCLEOTIDE SEQUENCE</scope>
    <source>
        <strain evidence="3">CBHHK002</strain>
    </source>
</reference>
<comment type="caution">
    <text evidence="3">The sequence shown here is derived from an EMBL/GenBank/DDBJ whole genome shotgun (WGS) entry which is preliminary data.</text>
</comment>
<feature type="transmembrane region" description="Helical" evidence="1">
    <location>
        <begin position="120"/>
        <end position="140"/>
    </location>
</feature>
<feature type="domain" description="DUF6533" evidence="2">
    <location>
        <begin position="21"/>
        <end position="64"/>
    </location>
</feature>
<keyword evidence="1" id="KW-0472">Membrane</keyword>
<gene>
    <name evidence="3" type="ORF">DFH08DRAFT_841790</name>
</gene>
<dbReference type="AlphaFoldDB" id="A0AAD7AMP7"/>
<feature type="transmembrane region" description="Helical" evidence="1">
    <location>
        <begin position="160"/>
        <end position="184"/>
    </location>
</feature>
<dbReference type="Pfam" id="PF20151">
    <property type="entry name" value="DUF6533"/>
    <property type="match status" value="1"/>
</dbReference>
<dbReference type="EMBL" id="JARIHO010000004">
    <property type="protein sequence ID" value="KAJ7362975.1"/>
    <property type="molecule type" value="Genomic_DNA"/>
</dbReference>
<feature type="transmembrane region" description="Helical" evidence="1">
    <location>
        <begin position="87"/>
        <end position="108"/>
    </location>
</feature>
<keyword evidence="4" id="KW-1185">Reference proteome</keyword>
<evidence type="ECO:0000313" key="3">
    <source>
        <dbReference type="EMBL" id="KAJ7362975.1"/>
    </source>
</evidence>
<evidence type="ECO:0000259" key="2">
    <source>
        <dbReference type="Pfam" id="PF20151"/>
    </source>
</evidence>